<dbReference type="OrthoDB" id="9789291at2"/>
<evidence type="ECO:0000256" key="7">
    <source>
        <dbReference type="ARBA" id="ARBA00023136"/>
    </source>
</evidence>
<accession>A0A1G8MRJ7</accession>
<evidence type="ECO:0000256" key="6">
    <source>
        <dbReference type="ARBA" id="ARBA00022989"/>
    </source>
</evidence>
<evidence type="ECO:0000256" key="2">
    <source>
        <dbReference type="ARBA" id="ARBA00005801"/>
    </source>
</evidence>
<keyword evidence="14" id="KW-1185">Reference proteome</keyword>
<feature type="domain" description="Prepilin peptidase A24 N-terminal" evidence="12">
    <location>
        <begin position="12"/>
        <end position="92"/>
    </location>
</feature>
<proteinExistence type="inferred from homology"/>
<dbReference type="InterPro" id="IPR014032">
    <property type="entry name" value="Peptidase_A24A_bac"/>
</dbReference>
<keyword evidence="9" id="KW-0808">Transferase</keyword>
<dbReference type="InterPro" id="IPR010627">
    <property type="entry name" value="Prepilin_pept_A24_N"/>
</dbReference>
<organism evidence="13 14">
    <name type="scientific">Alteribacillus bidgolensis</name>
    <dbReference type="NCBI Taxonomy" id="930129"/>
    <lineage>
        <taxon>Bacteria</taxon>
        <taxon>Bacillati</taxon>
        <taxon>Bacillota</taxon>
        <taxon>Bacilli</taxon>
        <taxon>Bacillales</taxon>
        <taxon>Bacillaceae</taxon>
        <taxon>Alteribacillus</taxon>
    </lineage>
</organism>
<comment type="similarity">
    <text evidence="2 8">Belongs to the peptidase A24 family.</text>
</comment>
<comment type="function">
    <text evidence="9">Plays an essential role in type IV pili and type II pseudopili formation by proteolytically removing the leader sequence from substrate proteins and subsequently monomethylating the alpha-amino group of the newly exposed N-terminal phenylalanine.</text>
</comment>
<dbReference type="GO" id="GO:0004190">
    <property type="term" value="F:aspartic-type endopeptidase activity"/>
    <property type="evidence" value="ECO:0007669"/>
    <property type="project" value="UniProtKB-EC"/>
</dbReference>
<dbReference type="EC" id="2.1.1.-" evidence="9"/>
<evidence type="ECO:0000256" key="9">
    <source>
        <dbReference type="RuleBase" id="RU003794"/>
    </source>
</evidence>
<dbReference type="AlphaFoldDB" id="A0A1G8MRJ7"/>
<evidence type="ECO:0000256" key="8">
    <source>
        <dbReference type="RuleBase" id="RU003793"/>
    </source>
</evidence>
<evidence type="ECO:0000256" key="10">
    <source>
        <dbReference type="SAM" id="Phobius"/>
    </source>
</evidence>
<feature type="transmembrane region" description="Helical" evidence="10">
    <location>
        <begin position="100"/>
        <end position="120"/>
    </location>
</feature>
<keyword evidence="3" id="KW-1003">Cell membrane</keyword>
<protein>
    <recommendedName>
        <fullName evidence="9">Prepilin leader peptidase/N-methyltransferase</fullName>
        <ecNumber evidence="9">2.1.1.-</ecNumber>
        <ecNumber evidence="9">3.4.23.43</ecNumber>
    </recommendedName>
</protein>
<feature type="transmembrane region" description="Helical" evidence="10">
    <location>
        <begin position="6"/>
        <end position="27"/>
    </location>
</feature>
<keyword evidence="9" id="KW-0489">Methyltransferase</keyword>
<dbReference type="GO" id="GO:0032259">
    <property type="term" value="P:methylation"/>
    <property type="evidence" value="ECO:0007669"/>
    <property type="project" value="UniProtKB-KW"/>
</dbReference>
<dbReference type="Pfam" id="PF01478">
    <property type="entry name" value="Peptidase_A24"/>
    <property type="match status" value="1"/>
</dbReference>
<dbReference type="RefSeq" id="WP_091586843.1">
    <property type="nucleotide sequence ID" value="NZ_FNDU01000010.1"/>
</dbReference>
<feature type="transmembrane region" description="Helical" evidence="10">
    <location>
        <begin position="180"/>
        <end position="213"/>
    </location>
</feature>
<keyword evidence="4" id="KW-0997">Cell inner membrane</keyword>
<dbReference type="Gene3D" id="1.20.120.1220">
    <property type="match status" value="1"/>
</dbReference>
<evidence type="ECO:0000259" key="11">
    <source>
        <dbReference type="Pfam" id="PF01478"/>
    </source>
</evidence>
<feature type="domain" description="Prepilin type IV endopeptidase peptidase" evidence="11">
    <location>
        <begin position="105"/>
        <end position="208"/>
    </location>
</feature>
<sequence>MELISWLYIFMLGLVLGSFFNVVGLRIPKGKSIIFPRSPCSSCNQTLKTLDLVPVLSFVLLKGKCRTCGVKISFTYPLIELASGLLFLAAWSTYGWSWEFAAAVLLISMLLILTVSDLKFMIIPDKILILFAILIFSFRLTVVPLEPWWEMLTGAGLGFFLLLLIAVISKGGMGGGDIKLFAVLGLFFGLEKILLVFLLSIFSGALFGCLGILIGRVKKRTPFPFGPYIAAGSLITLFFGVDIWQWYFHLY</sequence>
<dbReference type="STRING" id="930129.SAMN05216352_110156"/>
<gene>
    <name evidence="13" type="ORF">SAMN05216352_110156</name>
</gene>
<evidence type="ECO:0000313" key="14">
    <source>
        <dbReference type="Proteomes" id="UP000199017"/>
    </source>
</evidence>
<dbReference type="GO" id="GO:0006465">
    <property type="term" value="P:signal peptide processing"/>
    <property type="evidence" value="ECO:0007669"/>
    <property type="project" value="TreeGrafter"/>
</dbReference>
<dbReference type="GO" id="GO:0008168">
    <property type="term" value="F:methyltransferase activity"/>
    <property type="evidence" value="ECO:0007669"/>
    <property type="project" value="UniProtKB-KW"/>
</dbReference>
<comment type="catalytic activity">
    <reaction evidence="9">
        <text>Typically cleaves a -Gly-|-Phe- bond to release an N-terminal, basic peptide of 5-8 residues from type IV prepilin, and then N-methylates the new N-terminal amino group, the methyl donor being S-adenosyl-L-methionine.</text>
        <dbReference type="EC" id="3.4.23.43"/>
    </reaction>
</comment>
<evidence type="ECO:0000259" key="12">
    <source>
        <dbReference type="Pfam" id="PF06750"/>
    </source>
</evidence>
<keyword evidence="9" id="KW-0645">Protease</keyword>
<name>A0A1G8MRJ7_9BACI</name>
<keyword evidence="9" id="KW-0378">Hydrolase</keyword>
<reference evidence="13 14" key="1">
    <citation type="submission" date="2016-10" db="EMBL/GenBank/DDBJ databases">
        <authorList>
            <person name="de Groot N.N."/>
        </authorList>
    </citation>
    <scope>NUCLEOTIDE SEQUENCE [LARGE SCALE GENOMIC DNA]</scope>
    <source>
        <strain evidence="14">P4B,CCM 7963,CECT 7998,DSM 25260,IBRC-M 10614,KCTC 13821</strain>
    </source>
</reference>
<keyword evidence="9" id="KW-0511">Multifunctional enzyme</keyword>
<feature type="transmembrane region" description="Helical" evidence="10">
    <location>
        <begin position="127"/>
        <end position="145"/>
    </location>
</feature>
<comment type="subcellular location">
    <subcellularLocation>
        <location evidence="1">Cell inner membrane</location>
        <topology evidence="1">Multi-pass membrane protein</topology>
    </subcellularLocation>
    <subcellularLocation>
        <location evidence="9">Cell membrane</location>
        <topology evidence="9">Multi-pass membrane protein</topology>
    </subcellularLocation>
</comment>
<dbReference type="GO" id="GO:0005886">
    <property type="term" value="C:plasma membrane"/>
    <property type="evidence" value="ECO:0007669"/>
    <property type="project" value="UniProtKB-SubCell"/>
</dbReference>
<dbReference type="PRINTS" id="PR00864">
    <property type="entry name" value="PREPILNPTASE"/>
</dbReference>
<keyword evidence="5 9" id="KW-0812">Transmembrane</keyword>
<feature type="transmembrane region" description="Helical" evidence="10">
    <location>
        <begin position="151"/>
        <end position="168"/>
    </location>
</feature>
<evidence type="ECO:0000313" key="13">
    <source>
        <dbReference type="EMBL" id="SDI70445.1"/>
    </source>
</evidence>
<dbReference type="Proteomes" id="UP000199017">
    <property type="component" value="Unassembled WGS sequence"/>
</dbReference>
<dbReference type="InterPro" id="IPR000045">
    <property type="entry name" value="Prepilin_IV_endopep_pep"/>
</dbReference>
<dbReference type="EC" id="3.4.23.43" evidence="9"/>
<dbReference type="InterPro" id="IPR050882">
    <property type="entry name" value="Prepilin_peptidase/N-MTase"/>
</dbReference>
<evidence type="ECO:0000256" key="3">
    <source>
        <dbReference type="ARBA" id="ARBA00022475"/>
    </source>
</evidence>
<feature type="transmembrane region" description="Helical" evidence="10">
    <location>
        <begin position="225"/>
        <end position="248"/>
    </location>
</feature>
<keyword evidence="7 10" id="KW-0472">Membrane</keyword>
<dbReference type="Pfam" id="PF06750">
    <property type="entry name" value="A24_N_bact"/>
    <property type="match status" value="1"/>
</dbReference>
<keyword evidence="6 10" id="KW-1133">Transmembrane helix</keyword>
<dbReference type="PANTHER" id="PTHR30487">
    <property type="entry name" value="TYPE 4 PREPILIN-LIKE PROTEINS LEADER PEPTIDE-PROCESSING ENZYME"/>
    <property type="match status" value="1"/>
</dbReference>
<evidence type="ECO:0000256" key="4">
    <source>
        <dbReference type="ARBA" id="ARBA00022519"/>
    </source>
</evidence>
<dbReference type="EMBL" id="FNDU01000010">
    <property type="protein sequence ID" value="SDI70445.1"/>
    <property type="molecule type" value="Genomic_DNA"/>
</dbReference>
<dbReference type="PANTHER" id="PTHR30487:SF0">
    <property type="entry name" value="PREPILIN LEADER PEPTIDASE_N-METHYLTRANSFERASE-RELATED"/>
    <property type="match status" value="1"/>
</dbReference>
<evidence type="ECO:0000256" key="1">
    <source>
        <dbReference type="ARBA" id="ARBA00004429"/>
    </source>
</evidence>
<evidence type="ECO:0000256" key="5">
    <source>
        <dbReference type="ARBA" id="ARBA00022692"/>
    </source>
</evidence>